<keyword evidence="5" id="KW-0472">Membrane</keyword>
<evidence type="ECO:0000256" key="2">
    <source>
        <dbReference type="ARBA" id="ARBA00005695"/>
    </source>
</evidence>
<dbReference type="PANTHER" id="PTHR30290:SF10">
    <property type="entry name" value="PERIPLASMIC OLIGOPEPTIDE-BINDING PROTEIN-RELATED"/>
    <property type="match status" value="1"/>
</dbReference>
<dbReference type="InterPro" id="IPR000914">
    <property type="entry name" value="SBP_5_dom"/>
</dbReference>
<dbReference type="Pfam" id="PF00496">
    <property type="entry name" value="SBP_bac_5"/>
    <property type="match status" value="1"/>
</dbReference>
<evidence type="ECO:0000256" key="3">
    <source>
        <dbReference type="ARBA" id="ARBA00022448"/>
    </source>
</evidence>
<dbReference type="SUPFAM" id="SSF53850">
    <property type="entry name" value="Periplasmic binding protein-like II"/>
    <property type="match status" value="1"/>
</dbReference>
<keyword evidence="3" id="KW-0813">Transport</keyword>
<feature type="transmembrane region" description="Helical" evidence="5">
    <location>
        <begin position="6"/>
        <end position="21"/>
    </location>
</feature>
<sequence length="560" mass="65524">MKYIGIFVLIIMSAFFFFPFIKPKSKELILRLNMRAEPKSMDPRKRGDMRSSQMRFLFFEGLVKMYPDHSIKLAQAKSYEVSEDKLTYTFHLRDTVWSNNTPVTAYDFEQSWKDILDPKFPSTNAQLFSPIKNADAAKKGLVSLDEVGIKAVDAKTLVIILEKPTPYLFKLLSFCTFFPVNIENDRKNPNWDHDAGPNFLCNGPYSLEKWARENQIIAKRNPKYRKTEDLRPEKIIFNIVENDAVTLEMFEKGLIDVIGDALTDIPLEAIPRLEKKWTISREPRSSTILIHINTDKVPFSHPKIRRAFSLAINRQELIGLFGKGIKKNITTEYINTAYQASLAATNLIPPCLKENRYRCFFKDNDIRQAQILLEEGLQELGVGQEIFESVGLCYGQRAPEKNAVIQVLQQQWLKNLGVFIKLECLDFSIMLDRLFRGDYNMSFMRWDETYPDPMSILERFKYKTYGMNFSNWEHPEYIQLLERSFYEEGDTRLQTLEQAEKLLLSEMPVIPLYHADYVYMINPRLPFTIPLWWKDRTLLPLSAEDQRVQQENKYAQKILR</sequence>
<accession>A0ABX8Z202</accession>
<keyword evidence="5" id="KW-0812">Transmembrane</keyword>
<evidence type="ECO:0000256" key="5">
    <source>
        <dbReference type="SAM" id="Phobius"/>
    </source>
</evidence>
<gene>
    <name evidence="7" type="ORF">RHAB15C_0000226</name>
</gene>
<dbReference type="PANTHER" id="PTHR30290">
    <property type="entry name" value="PERIPLASMIC BINDING COMPONENT OF ABC TRANSPORTER"/>
    <property type="match status" value="1"/>
</dbReference>
<organism evidence="7 8">
    <name type="scientific">Candidatus Rhabdochlamydia porcellionis</name>
    <dbReference type="NCBI Taxonomy" id="225148"/>
    <lineage>
        <taxon>Bacteria</taxon>
        <taxon>Pseudomonadati</taxon>
        <taxon>Chlamydiota</taxon>
        <taxon>Chlamydiia</taxon>
        <taxon>Parachlamydiales</taxon>
        <taxon>Candidatus Rhabdochlamydiaceae</taxon>
        <taxon>Candidatus Rhabdochlamydia</taxon>
    </lineage>
</organism>
<dbReference type="EMBL" id="CP075585">
    <property type="protein sequence ID" value="QZA58353.1"/>
    <property type="molecule type" value="Genomic_DNA"/>
</dbReference>
<dbReference type="Gene3D" id="3.40.190.10">
    <property type="entry name" value="Periplasmic binding protein-like II"/>
    <property type="match status" value="1"/>
</dbReference>
<dbReference type="Gene3D" id="3.10.105.10">
    <property type="entry name" value="Dipeptide-binding Protein, Domain 3"/>
    <property type="match status" value="1"/>
</dbReference>
<dbReference type="Proteomes" id="UP000822862">
    <property type="component" value="Chromosome"/>
</dbReference>
<reference evidence="7 8" key="1">
    <citation type="submission" date="2021-05" db="EMBL/GenBank/DDBJ databases">
        <title>Ecology and evolution of chlamydial symbionts of arthropods.</title>
        <authorList>
            <person name="Halter T."/>
            <person name="Sixt B.S."/>
            <person name="Toenshoff E.R."/>
            <person name="Koestlbacher S."/>
            <person name="Schulz F."/>
            <person name="Kostanjsek R."/>
            <person name="Collingro A."/>
            <person name="Hendrickx F."/>
            <person name="Horn M."/>
        </authorList>
    </citation>
    <scope>NUCLEOTIDE SEQUENCE [LARGE SCALE GENOMIC DNA]</scope>
    <source>
        <strain evidence="7 8">15C</strain>
    </source>
</reference>
<protein>
    <submittedName>
        <fullName evidence="7">Oligopeptide-binding protein OppA</fullName>
    </submittedName>
</protein>
<name>A0ABX8Z202_9BACT</name>
<dbReference type="InterPro" id="IPR039424">
    <property type="entry name" value="SBP_5"/>
</dbReference>
<comment type="subcellular location">
    <subcellularLocation>
        <location evidence="1">Cell envelope</location>
    </subcellularLocation>
</comment>
<evidence type="ECO:0000313" key="7">
    <source>
        <dbReference type="EMBL" id="QZA58353.1"/>
    </source>
</evidence>
<keyword evidence="8" id="KW-1185">Reference proteome</keyword>
<evidence type="ECO:0000259" key="6">
    <source>
        <dbReference type="Pfam" id="PF00496"/>
    </source>
</evidence>
<evidence type="ECO:0000313" key="8">
    <source>
        <dbReference type="Proteomes" id="UP000822862"/>
    </source>
</evidence>
<dbReference type="PIRSF" id="PIRSF002741">
    <property type="entry name" value="MppA"/>
    <property type="match status" value="1"/>
</dbReference>
<comment type="similarity">
    <text evidence="2">Belongs to the bacterial solute-binding protein 5 family.</text>
</comment>
<evidence type="ECO:0000256" key="1">
    <source>
        <dbReference type="ARBA" id="ARBA00004196"/>
    </source>
</evidence>
<evidence type="ECO:0000256" key="4">
    <source>
        <dbReference type="ARBA" id="ARBA00022729"/>
    </source>
</evidence>
<feature type="domain" description="Solute-binding protein family 5" evidence="6">
    <location>
        <begin position="74"/>
        <end position="465"/>
    </location>
</feature>
<dbReference type="Gene3D" id="3.90.76.10">
    <property type="entry name" value="Dipeptide-binding Protein, Domain 1"/>
    <property type="match status" value="1"/>
</dbReference>
<keyword evidence="5" id="KW-1133">Transmembrane helix</keyword>
<dbReference type="InterPro" id="IPR030678">
    <property type="entry name" value="Peptide/Ni-bd"/>
</dbReference>
<keyword evidence="4" id="KW-0732">Signal</keyword>
<dbReference type="RefSeq" id="WP_194845519.1">
    <property type="nucleotide sequence ID" value="NZ_CP075585.1"/>
</dbReference>
<dbReference type="CDD" id="cd08504">
    <property type="entry name" value="PBP2_OppA"/>
    <property type="match status" value="1"/>
</dbReference>
<proteinExistence type="inferred from homology"/>